<keyword evidence="3" id="KW-1185">Reference proteome</keyword>
<feature type="compositionally biased region" description="Pro residues" evidence="1">
    <location>
        <begin position="1"/>
        <end position="11"/>
    </location>
</feature>
<dbReference type="EMBL" id="JAWJWF010000045">
    <property type="protein sequence ID" value="KAK6627732.1"/>
    <property type="molecule type" value="Genomic_DNA"/>
</dbReference>
<evidence type="ECO:0000256" key="1">
    <source>
        <dbReference type="SAM" id="MobiDB-lite"/>
    </source>
</evidence>
<sequence length="109" mass="12261">MSHEQTPPPPYTQKDEKGKGNGGDSGDVKDRSLDRKDVYQVERMESVSCRRACVKWKINSRGMKISLVERDRWSSSGRFRRSCGHVWLVRLLSTSGKSEEVGGGVAFSK</sequence>
<accession>A0ABR1AUX2</accession>
<evidence type="ECO:0000313" key="2">
    <source>
        <dbReference type="EMBL" id="KAK6627732.1"/>
    </source>
</evidence>
<organism evidence="2 3">
    <name type="scientific">Polyplax serrata</name>
    <name type="common">Common mouse louse</name>
    <dbReference type="NCBI Taxonomy" id="468196"/>
    <lineage>
        <taxon>Eukaryota</taxon>
        <taxon>Metazoa</taxon>
        <taxon>Ecdysozoa</taxon>
        <taxon>Arthropoda</taxon>
        <taxon>Hexapoda</taxon>
        <taxon>Insecta</taxon>
        <taxon>Pterygota</taxon>
        <taxon>Neoptera</taxon>
        <taxon>Paraneoptera</taxon>
        <taxon>Psocodea</taxon>
        <taxon>Troctomorpha</taxon>
        <taxon>Phthiraptera</taxon>
        <taxon>Anoplura</taxon>
        <taxon>Polyplacidae</taxon>
        <taxon>Polyplax</taxon>
    </lineage>
</organism>
<comment type="caution">
    <text evidence="2">The sequence shown here is derived from an EMBL/GenBank/DDBJ whole genome shotgun (WGS) entry which is preliminary data.</text>
</comment>
<feature type="region of interest" description="Disordered" evidence="1">
    <location>
        <begin position="1"/>
        <end position="35"/>
    </location>
</feature>
<evidence type="ECO:0000313" key="3">
    <source>
        <dbReference type="Proteomes" id="UP001359485"/>
    </source>
</evidence>
<proteinExistence type="predicted"/>
<reference evidence="2 3" key="1">
    <citation type="submission" date="2023-09" db="EMBL/GenBank/DDBJ databases">
        <title>Genomes of two closely related lineages of the louse Polyplax serrata with different host specificities.</title>
        <authorList>
            <person name="Martinu J."/>
            <person name="Tarabai H."/>
            <person name="Stefka J."/>
            <person name="Hypsa V."/>
        </authorList>
    </citation>
    <scope>NUCLEOTIDE SEQUENCE [LARGE SCALE GENOMIC DNA]</scope>
    <source>
        <strain evidence="2">98ZLc_SE</strain>
    </source>
</reference>
<dbReference type="Proteomes" id="UP001359485">
    <property type="component" value="Unassembled WGS sequence"/>
</dbReference>
<feature type="compositionally biased region" description="Basic and acidic residues" evidence="1">
    <location>
        <begin position="26"/>
        <end position="35"/>
    </location>
</feature>
<gene>
    <name evidence="2" type="ORF">RUM44_010211</name>
</gene>
<protein>
    <submittedName>
        <fullName evidence="2">Uncharacterized protein</fullName>
    </submittedName>
</protein>
<name>A0ABR1AUX2_POLSC</name>